<organism evidence="1 2">
    <name type="scientific">Gossypium tomentosum</name>
    <name type="common">Hawaiian cotton</name>
    <name type="synonym">Gossypium sandvicense</name>
    <dbReference type="NCBI Taxonomy" id="34277"/>
    <lineage>
        <taxon>Eukaryota</taxon>
        <taxon>Viridiplantae</taxon>
        <taxon>Streptophyta</taxon>
        <taxon>Embryophyta</taxon>
        <taxon>Tracheophyta</taxon>
        <taxon>Spermatophyta</taxon>
        <taxon>Magnoliopsida</taxon>
        <taxon>eudicotyledons</taxon>
        <taxon>Gunneridae</taxon>
        <taxon>Pentapetalae</taxon>
        <taxon>rosids</taxon>
        <taxon>malvids</taxon>
        <taxon>Malvales</taxon>
        <taxon>Malvaceae</taxon>
        <taxon>Malvoideae</taxon>
        <taxon>Gossypium</taxon>
    </lineage>
</organism>
<dbReference type="Proteomes" id="UP000322667">
    <property type="component" value="Chromosome A08"/>
</dbReference>
<dbReference type="AlphaFoldDB" id="A0A5D2PEW1"/>
<proteinExistence type="predicted"/>
<keyword evidence="2" id="KW-1185">Reference proteome</keyword>
<gene>
    <name evidence="1" type="ORF">ES332_A08G121300v1</name>
</gene>
<protein>
    <submittedName>
        <fullName evidence="1">Uncharacterized protein</fullName>
    </submittedName>
</protein>
<evidence type="ECO:0000313" key="1">
    <source>
        <dbReference type="EMBL" id="TYI14453.1"/>
    </source>
</evidence>
<dbReference type="EMBL" id="CM017617">
    <property type="protein sequence ID" value="TYI14453.1"/>
    <property type="molecule type" value="Genomic_DNA"/>
</dbReference>
<evidence type="ECO:0000313" key="2">
    <source>
        <dbReference type="Proteomes" id="UP000322667"/>
    </source>
</evidence>
<sequence length="49" mass="5782">MGPPLSPFFPFARVLKTHHSTVAEPPWLHRGRWSEPRQDRIRICARSMK</sequence>
<reference evidence="1 2" key="1">
    <citation type="submission" date="2019-07" db="EMBL/GenBank/DDBJ databases">
        <title>WGS assembly of Gossypium tomentosum.</title>
        <authorList>
            <person name="Chen Z.J."/>
            <person name="Sreedasyam A."/>
            <person name="Ando A."/>
            <person name="Song Q."/>
            <person name="De L."/>
            <person name="Hulse-Kemp A."/>
            <person name="Ding M."/>
            <person name="Ye W."/>
            <person name="Kirkbride R."/>
            <person name="Jenkins J."/>
            <person name="Plott C."/>
            <person name="Lovell J."/>
            <person name="Lin Y.-M."/>
            <person name="Vaughn R."/>
            <person name="Liu B."/>
            <person name="Li W."/>
            <person name="Simpson S."/>
            <person name="Scheffler B."/>
            <person name="Saski C."/>
            <person name="Grover C."/>
            <person name="Hu G."/>
            <person name="Conover J."/>
            <person name="Carlson J."/>
            <person name="Shu S."/>
            <person name="Boston L."/>
            <person name="Williams M."/>
            <person name="Peterson D."/>
            <person name="Mcgee K."/>
            <person name="Jones D."/>
            <person name="Wendel J."/>
            <person name="Stelly D."/>
            <person name="Grimwood J."/>
            <person name="Schmutz J."/>
        </authorList>
    </citation>
    <scope>NUCLEOTIDE SEQUENCE [LARGE SCALE GENOMIC DNA]</scope>
    <source>
        <strain evidence="1">7179.01</strain>
    </source>
</reference>
<name>A0A5D2PEW1_GOSTO</name>
<accession>A0A5D2PEW1</accession>